<name>A0A382CCI9_9ZZZZ</name>
<feature type="non-terminal residue" evidence="1">
    <location>
        <position position="1"/>
    </location>
</feature>
<reference evidence="1" key="1">
    <citation type="submission" date="2018-05" db="EMBL/GenBank/DDBJ databases">
        <authorList>
            <person name="Lanie J.A."/>
            <person name="Ng W.-L."/>
            <person name="Kazmierczak K.M."/>
            <person name="Andrzejewski T.M."/>
            <person name="Davidsen T.M."/>
            <person name="Wayne K.J."/>
            <person name="Tettelin H."/>
            <person name="Glass J.I."/>
            <person name="Rusch D."/>
            <person name="Podicherti R."/>
            <person name="Tsui H.-C.T."/>
            <person name="Winkler M.E."/>
        </authorList>
    </citation>
    <scope>NUCLEOTIDE SEQUENCE</scope>
</reference>
<dbReference type="EMBL" id="UINC01033571">
    <property type="protein sequence ID" value="SVB23067.1"/>
    <property type="molecule type" value="Genomic_DNA"/>
</dbReference>
<protein>
    <submittedName>
        <fullName evidence="1">Uncharacterized protein</fullName>
    </submittedName>
</protein>
<accession>A0A382CCI9</accession>
<sequence length="165" mass="18716">VIILLLTFLSVVLAGIKLYPVADKWYEAVERAENLRIGTDEELENIINFLENRLKKRLQYKFTMEKDPMLLTSVIYLTDAGGRRISNRRTAQMEVKHIITNGKNRYAGIQYRGQNLTLVEGDSIAGGEITSIKSDGIILLKDNQKKYIQILTPLIDESITTSGKE</sequence>
<proteinExistence type="predicted"/>
<evidence type="ECO:0000313" key="1">
    <source>
        <dbReference type="EMBL" id="SVB23067.1"/>
    </source>
</evidence>
<dbReference type="AlphaFoldDB" id="A0A382CCI9"/>
<gene>
    <name evidence="1" type="ORF">METZ01_LOCUS175921</name>
</gene>
<organism evidence="1">
    <name type="scientific">marine metagenome</name>
    <dbReference type="NCBI Taxonomy" id="408172"/>
    <lineage>
        <taxon>unclassified sequences</taxon>
        <taxon>metagenomes</taxon>
        <taxon>ecological metagenomes</taxon>
    </lineage>
</organism>